<gene>
    <name evidence="1" type="ORF">RV045_13990</name>
</gene>
<proteinExistence type="predicted"/>
<dbReference type="EMBL" id="JAWDIE010000032">
    <property type="protein sequence ID" value="MEJ7139533.1"/>
    <property type="molecule type" value="Genomic_DNA"/>
</dbReference>
<comment type="caution">
    <text evidence="1">The sequence shown here is derived from an EMBL/GenBank/DDBJ whole genome shotgun (WGS) entry which is preliminary data.</text>
</comment>
<organism evidence="1 2">
    <name type="scientific">Amphibiibacter pelophylacis</name>
    <dbReference type="NCBI Taxonomy" id="1799477"/>
    <lineage>
        <taxon>Bacteria</taxon>
        <taxon>Pseudomonadati</taxon>
        <taxon>Pseudomonadota</taxon>
        <taxon>Betaproteobacteria</taxon>
        <taxon>Burkholderiales</taxon>
        <taxon>Sphaerotilaceae</taxon>
        <taxon>Amphibiibacter</taxon>
    </lineage>
</organism>
<name>A0ACC6P5N3_9BURK</name>
<sequence>MGISIDTIERLKSKLQTVPPKPRTVVESNKEAVLMLRAEIEQLRASGHDWNDVAELLKDDGQGSGITVKGSTLKSFLAAPRTSSTRRNRKEKGQPSKGDNWPEL</sequence>
<evidence type="ECO:0000313" key="1">
    <source>
        <dbReference type="EMBL" id="MEJ7139533.1"/>
    </source>
</evidence>
<keyword evidence="2" id="KW-1185">Reference proteome</keyword>
<evidence type="ECO:0000313" key="2">
    <source>
        <dbReference type="Proteomes" id="UP001364695"/>
    </source>
</evidence>
<dbReference type="Proteomes" id="UP001364695">
    <property type="component" value="Unassembled WGS sequence"/>
</dbReference>
<reference evidence="1" key="1">
    <citation type="submission" date="2023-10" db="EMBL/GenBank/DDBJ databases">
        <title>Amphibacter perezi, gen. nov., sp. nov. a novel taxa of the family Comamonadaceae, class Betaproteobacteria isolated from the skin microbiota of Pelophylax perezi from different populations.</title>
        <authorList>
            <person name="Costa S."/>
            <person name="Proenca D.N."/>
            <person name="Lopes I."/>
            <person name="Morais P.V."/>
        </authorList>
    </citation>
    <scope>NUCLEOTIDE SEQUENCE</scope>
    <source>
        <strain evidence="1">SL12-8</strain>
    </source>
</reference>
<accession>A0ACC6P5N3</accession>
<protein>
    <submittedName>
        <fullName evidence="1">Uncharacterized protein</fullName>
    </submittedName>
</protein>